<keyword evidence="2" id="KW-0479">Metal-binding</keyword>
<feature type="compositionally biased region" description="Basic residues" evidence="8">
    <location>
        <begin position="140"/>
        <end position="149"/>
    </location>
</feature>
<evidence type="ECO:0000256" key="8">
    <source>
        <dbReference type="SAM" id="MobiDB-lite"/>
    </source>
</evidence>
<evidence type="ECO:0000256" key="2">
    <source>
        <dbReference type="ARBA" id="ARBA00022723"/>
    </source>
</evidence>
<feature type="region of interest" description="Disordered" evidence="8">
    <location>
        <begin position="131"/>
        <end position="156"/>
    </location>
</feature>
<evidence type="ECO:0000259" key="9">
    <source>
        <dbReference type="PROSITE" id="PS50157"/>
    </source>
</evidence>
<feature type="domain" description="C2H2-type" evidence="9">
    <location>
        <begin position="281"/>
        <end position="304"/>
    </location>
</feature>
<dbReference type="SUPFAM" id="SSF57667">
    <property type="entry name" value="beta-beta-alpha zinc fingers"/>
    <property type="match status" value="6"/>
</dbReference>
<keyword evidence="6" id="KW-0539">Nucleus</keyword>
<dbReference type="SMART" id="SM00355">
    <property type="entry name" value="ZnF_C2H2"/>
    <property type="match status" value="11"/>
</dbReference>
<evidence type="ECO:0000256" key="4">
    <source>
        <dbReference type="ARBA" id="ARBA00022771"/>
    </source>
</evidence>
<dbReference type="Gene3D" id="3.30.160.60">
    <property type="entry name" value="Classic Zinc Finger"/>
    <property type="match status" value="6"/>
</dbReference>
<proteinExistence type="predicted"/>
<dbReference type="EMBL" id="OU895878">
    <property type="protein sequence ID" value="CAG9802777.1"/>
    <property type="molecule type" value="Genomic_DNA"/>
</dbReference>
<name>A0A9N9WRA2_9DIPT</name>
<dbReference type="GO" id="GO:0005634">
    <property type="term" value="C:nucleus"/>
    <property type="evidence" value="ECO:0007669"/>
    <property type="project" value="UniProtKB-SubCell"/>
</dbReference>
<reference evidence="10" key="1">
    <citation type="submission" date="2022-01" db="EMBL/GenBank/DDBJ databases">
        <authorList>
            <person name="King R."/>
        </authorList>
    </citation>
    <scope>NUCLEOTIDE SEQUENCE</scope>
</reference>
<dbReference type="AlphaFoldDB" id="A0A9N9WRA2"/>
<organism evidence="10 11">
    <name type="scientific">Chironomus riparius</name>
    <dbReference type="NCBI Taxonomy" id="315576"/>
    <lineage>
        <taxon>Eukaryota</taxon>
        <taxon>Metazoa</taxon>
        <taxon>Ecdysozoa</taxon>
        <taxon>Arthropoda</taxon>
        <taxon>Hexapoda</taxon>
        <taxon>Insecta</taxon>
        <taxon>Pterygota</taxon>
        <taxon>Neoptera</taxon>
        <taxon>Endopterygota</taxon>
        <taxon>Diptera</taxon>
        <taxon>Nematocera</taxon>
        <taxon>Chironomoidea</taxon>
        <taxon>Chironomidae</taxon>
        <taxon>Chironominae</taxon>
        <taxon>Chironomus</taxon>
    </lineage>
</organism>
<dbReference type="GO" id="GO:0008270">
    <property type="term" value="F:zinc ion binding"/>
    <property type="evidence" value="ECO:0007669"/>
    <property type="project" value="UniProtKB-KW"/>
</dbReference>
<dbReference type="InterPro" id="IPR050888">
    <property type="entry name" value="ZnF_C2H2-type_TF"/>
</dbReference>
<protein>
    <recommendedName>
        <fullName evidence="9">C2H2-type domain-containing protein</fullName>
    </recommendedName>
</protein>
<evidence type="ECO:0000313" key="10">
    <source>
        <dbReference type="EMBL" id="CAG9802777.1"/>
    </source>
</evidence>
<feature type="domain" description="C2H2-type" evidence="9">
    <location>
        <begin position="453"/>
        <end position="481"/>
    </location>
</feature>
<dbReference type="PROSITE" id="PS50157">
    <property type="entry name" value="ZINC_FINGER_C2H2_2"/>
    <property type="match status" value="8"/>
</dbReference>
<dbReference type="InterPro" id="IPR036236">
    <property type="entry name" value="Znf_C2H2_sf"/>
</dbReference>
<keyword evidence="3" id="KW-0677">Repeat</keyword>
<reference evidence="10" key="2">
    <citation type="submission" date="2022-10" db="EMBL/GenBank/DDBJ databases">
        <authorList>
            <consortium name="ENA_rothamsted_submissions"/>
            <consortium name="culmorum"/>
            <person name="King R."/>
        </authorList>
    </citation>
    <scope>NUCLEOTIDE SEQUENCE</scope>
</reference>
<keyword evidence="4 7" id="KW-0863">Zinc-finger</keyword>
<dbReference type="Proteomes" id="UP001153620">
    <property type="component" value="Chromosome 2"/>
</dbReference>
<evidence type="ECO:0000256" key="1">
    <source>
        <dbReference type="ARBA" id="ARBA00004123"/>
    </source>
</evidence>
<evidence type="ECO:0000313" key="11">
    <source>
        <dbReference type="Proteomes" id="UP001153620"/>
    </source>
</evidence>
<dbReference type="SMART" id="SM00868">
    <property type="entry name" value="zf-AD"/>
    <property type="match status" value="1"/>
</dbReference>
<dbReference type="Pfam" id="PF00096">
    <property type="entry name" value="zf-C2H2"/>
    <property type="match status" value="4"/>
</dbReference>
<dbReference type="PANTHER" id="PTHR24406">
    <property type="entry name" value="TRANSCRIPTIONAL REPRESSOR CTCFL-RELATED"/>
    <property type="match status" value="1"/>
</dbReference>
<accession>A0A9N9WRA2</accession>
<feature type="domain" description="C2H2-type" evidence="9">
    <location>
        <begin position="339"/>
        <end position="367"/>
    </location>
</feature>
<dbReference type="InterPro" id="IPR013087">
    <property type="entry name" value="Znf_C2H2_type"/>
</dbReference>
<feature type="domain" description="C2H2-type" evidence="9">
    <location>
        <begin position="315"/>
        <end position="338"/>
    </location>
</feature>
<sequence length="501" mass="59289">MTAKNCLCCYCDNSSIKLTDEDVEHIKDIVGDYREFLNDQTVPTNVICVACHDKLTDFVDFKLKIIKTHQKFLQNPLIKSEPTEDPEEFNVDFISTKGIKQEVERDEEQPNYPIEPITVINEHVKRIKKVSQSITTKLRTSSKRKRKRKDTPSEKDHYCPVCSKYFTEARKVKEHVKRIHLRTKNYHCDMCDYSAYKKYDIYLHITNIHKPKNLLEKNSICPTCGLAFLSNSRLNVHIRRKHQKSTMRRIACDLCPHRVATLNEMRCHMNVHLTKELRMQYSCEFCDAVFYSKGSLKTHRDVKHLFSNVNITCFCGKTFKQKSVYQRHYTVIHMGQKKFKCDECNKGFSGKTHLEYHKKAAHSDIVPSIPCEICGTLYKSLETLKRHFIYHGDPKFKCDECGKMFHENKKLMDHQSAHKILEFPCQYCQRSFRLETQLNYHLKKVHFKEKLTFKCELCSSTFTRKSTYRDHALRQHKELNQDMMTEFLKRIRKSLAEEHKT</sequence>
<dbReference type="PROSITE" id="PS00028">
    <property type="entry name" value="ZINC_FINGER_C2H2_1"/>
    <property type="match status" value="7"/>
</dbReference>
<evidence type="ECO:0000256" key="7">
    <source>
        <dbReference type="PROSITE-ProRule" id="PRU00042"/>
    </source>
</evidence>
<dbReference type="Pfam" id="PF12874">
    <property type="entry name" value="zf-met"/>
    <property type="match status" value="1"/>
</dbReference>
<feature type="domain" description="C2H2-type" evidence="9">
    <location>
        <begin position="423"/>
        <end position="451"/>
    </location>
</feature>
<keyword evidence="5" id="KW-0862">Zinc</keyword>
<dbReference type="OrthoDB" id="7727540at2759"/>
<feature type="domain" description="C2H2-type" evidence="9">
    <location>
        <begin position="396"/>
        <end position="418"/>
    </location>
</feature>
<dbReference type="InterPro" id="IPR012934">
    <property type="entry name" value="Znf_AD"/>
</dbReference>
<feature type="domain" description="C2H2-type" evidence="9">
    <location>
        <begin position="157"/>
        <end position="185"/>
    </location>
</feature>
<evidence type="ECO:0000256" key="5">
    <source>
        <dbReference type="ARBA" id="ARBA00022833"/>
    </source>
</evidence>
<comment type="subcellular location">
    <subcellularLocation>
        <location evidence="1">Nucleus</location>
    </subcellularLocation>
</comment>
<keyword evidence="11" id="KW-1185">Reference proteome</keyword>
<feature type="domain" description="C2H2-type" evidence="9">
    <location>
        <begin position="219"/>
        <end position="247"/>
    </location>
</feature>
<evidence type="ECO:0000256" key="6">
    <source>
        <dbReference type="ARBA" id="ARBA00023242"/>
    </source>
</evidence>
<gene>
    <name evidence="10" type="ORF">CHIRRI_LOCUS5682</name>
</gene>
<evidence type="ECO:0000256" key="3">
    <source>
        <dbReference type="ARBA" id="ARBA00022737"/>
    </source>
</evidence>